<evidence type="ECO:0000313" key="2">
    <source>
        <dbReference type="EMBL" id="ODQ72875.1"/>
    </source>
</evidence>
<keyword evidence="3" id="KW-1185">Reference proteome</keyword>
<feature type="compositionally biased region" description="Acidic residues" evidence="1">
    <location>
        <begin position="222"/>
        <end position="233"/>
    </location>
</feature>
<dbReference type="Proteomes" id="UP000094385">
    <property type="component" value="Unassembled WGS sequence"/>
</dbReference>
<evidence type="ECO:0000256" key="1">
    <source>
        <dbReference type="SAM" id="MobiDB-lite"/>
    </source>
</evidence>
<dbReference type="EMBL" id="KV454294">
    <property type="protein sequence ID" value="ODQ72875.1"/>
    <property type="molecule type" value="Genomic_DNA"/>
</dbReference>
<feature type="region of interest" description="Disordered" evidence="1">
    <location>
        <begin position="178"/>
        <end position="197"/>
    </location>
</feature>
<name>A0A1E3Q583_LIPST</name>
<accession>A0A1E3Q583</accession>
<organism evidence="2 3">
    <name type="scientific">Lipomyces starkeyi NRRL Y-11557</name>
    <dbReference type="NCBI Taxonomy" id="675824"/>
    <lineage>
        <taxon>Eukaryota</taxon>
        <taxon>Fungi</taxon>
        <taxon>Dikarya</taxon>
        <taxon>Ascomycota</taxon>
        <taxon>Saccharomycotina</taxon>
        <taxon>Lipomycetes</taxon>
        <taxon>Lipomycetales</taxon>
        <taxon>Lipomycetaceae</taxon>
        <taxon>Lipomyces</taxon>
    </lineage>
</organism>
<evidence type="ECO:0000313" key="3">
    <source>
        <dbReference type="Proteomes" id="UP000094385"/>
    </source>
</evidence>
<gene>
    <name evidence="2" type="ORF">LIPSTDRAFT_277849</name>
</gene>
<evidence type="ECO:0008006" key="4">
    <source>
        <dbReference type="Google" id="ProtNLM"/>
    </source>
</evidence>
<protein>
    <recommendedName>
        <fullName evidence="4">SWIM-type domain-containing protein</fullName>
    </recommendedName>
</protein>
<feature type="compositionally biased region" description="Polar residues" evidence="1">
    <location>
        <begin position="180"/>
        <end position="194"/>
    </location>
</feature>
<dbReference type="AlphaFoldDB" id="A0A1E3Q583"/>
<reference evidence="2 3" key="1">
    <citation type="journal article" date="2016" name="Proc. Natl. Acad. Sci. U.S.A.">
        <title>Comparative genomics of biotechnologically important yeasts.</title>
        <authorList>
            <person name="Riley R."/>
            <person name="Haridas S."/>
            <person name="Wolfe K.H."/>
            <person name="Lopes M.R."/>
            <person name="Hittinger C.T."/>
            <person name="Goeker M."/>
            <person name="Salamov A.A."/>
            <person name="Wisecaver J.H."/>
            <person name="Long T.M."/>
            <person name="Calvey C.H."/>
            <person name="Aerts A.L."/>
            <person name="Barry K.W."/>
            <person name="Choi C."/>
            <person name="Clum A."/>
            <person name="Coughlan A.Y."/>
            <person name="Deshpande S."/>
            <person name="Douglass A.P."/>
            <person name="Hanson S.J."/>
            <person name="Klenk H.-P."/>
            <person name="LaButti K.M."/>
            <person name="Lapidus A."/>
            <person name="Lindquist E.A."/>
            <person name="Lipzen A.M."/>
            <person name="Meier-Kolthoff J.P."/>
            <person name="Ohm R.A."/>
            <person name="Otillar R.P."/>
            <person name="Pangilinan J.L."/>
            <person name="Peng Y."/>
            <person name="Rokas A."/>
            <person name="Rosa C.A."/>
            <person name="Scheuner C."/>
            <person name="Sibirny A.A."/>
            <person name="Slot J.C."/>
            <person name="Stielow J.B."/>
            <person name="Sun H."/>
            <person name="Kurtzman C.P."/>
            <person name="Blackwell M."/>
            <person name="Grigoriev I.V."/>
            <person name="Jeffries T.W."/>
        </authorList>
    </citation>
    <scope>NUCLEOTIDE SEQUENCE [LARGE SCALE GENOMIC DNA]</scope>
    <source>
        <strain evidence="2 3">NRRL Y-11557</strain>
    </source>
</reference>
<dbReference type="OrthoDB" id="2277862at2759"/>
<sequence>MNYTNRQHSEQLSVINLNENIIVRYNIRTQVETSMLCSAISRSALELIHTEVIKKIHGQEEPGTMKKCNCATRIRYLLPCSHQIQLDVPLPVAQVHPRWRLQGGLPAITVPSQNLDSSAIADIRDTAVLVKRKGRPRGTPRFATSAEIVQQAADRTERVRLCGSCRKVVHTRRTCPIPVHQSTGHTREGQSGFSASLPRANDASIQVEQLPDADIATGKEDDPPETNDEDGSSLEEMWTDIMSTIEEVNGNDVSEHAK</sequence>
<feature type="region of interest" description="Disordered" evidence="1">
    <location>
        <begin position="213"/>
        <end position="258"/>
    </location>
</feature>
<proteinExistence type="predicted"/>